<accession>A0ABT7HNZ1</accession>
<dbReference type="Pfam" id="PF00884">
    <property type="entry name" value="Sulfatase"/>
    <property type="match status" value="1"/>
</dbReference>
<organism evidence="9 10">
    <name type="scientific">Campylobacter gastrosuis</name>
    <dbReference type="NCBI Taxonomy" id="2974576"/>
    <lineage>
        <taxon>Bacteria</taxon>
        <taxon>Pseudomonadati</taxon>
        <taxon>Campylobacterota</taxon>
        <taxon>Epsilonproteobacteria</taxon>
        <taxon>Campylobacterales</taxon>
        <taxon>Campylobacteraceae</taxon>
        <taxon>Campylobacter</taxon>
    </lineage>
</organism>
<keyword evidence="10" id="KW-1185">Reference proteome</keyword>
<evidence type="ECO:0000313" key="10">
    <source>
        <dbReference type="Proteomes" id="UP001173801"/>
    </source>
</evidence>
<feature type="transmembrane region" description="Helical" evidence="7">
    <location>
        <begin position="12"/>
        <end position="35"/>
    </location>
</feature>
<comment type="caution">
    <text evidence="9">The sequence shown here is derived from an EMBL/GenBank/DDBJ whole genome shotgun (WGS) entry which is preliminary data.</text>
</comment>
<reference evidence="9" key="2">
    <citation type="journal article" date="2023" name="Microorganisms">
        <title>Isolation and Genomic Characteristics of Cat-Borne Campylobacter felis sp. nov. and Sheep-Borne Campylobacter ovis sp. nov.</title>
        <authorList>
            <person name="Wang H."/>
            <person name="Li Y."/>
            <person name="Gu Y."/>
            <person name="Zhou G."/>
            <person name="Chen X."/>
            <person name="Zhang X."/>
            <person name="Shao Z."/>
            <person name="Zhang J."/>
            <person name="Zhang M."/>
        </authorList>
    </citation>
    <scope>NUCLEOTIDE SEQUENCE</scope>
    <source>
        <strain evidence="9">PS10</strain>
    </source>
</reference>
<evidence type="ECO:0000313" key="9">
    <source>
        <dbReference type="EMBL" id="MDL0088539.1"/>
    </source>
</evidence>
<comment type="subcellular location">
    <subcellularLocation>
        <location evidence="1">Cell membrane</location>
        <topology evidence="1">Multi-pass membrane protein</topology>
    </subcellularLocation>
</comment>
<evidence type="ECO:0000256" key="6">
    <source>
        <dbReference type="ARBA" id="ARBA00023136"/>
    </source>
</evidence>
<keyword evidence="5 7" id="KW-1133">Transmembrane helix</keyword>
<dbReference type="SUPFAM" id="SSF53649">
    <property type="entry name" value="Alkaline phosphatase-like"/>
    <property type="match status" value="1"/>
</dbReference>
<sequence>MLIFISYFEIYRWILALFVIAISLMPAAYLLYFSFSHKVFNANALMAFMQSNFSEAREYFLVNVNFLTAFLLIILVLFGVIFLKFTPLLAVKNQTKSKTRILIIVLILSQFFIYENANLKSLFIDVIKKELKISSQYHAFKDERIAKIGEINGSFGGVYLLVIGESENRNFMSLYGFDENTTPRLDALKNDENFLLFKNAYSNYVHTTAVLKQALTALNQYNKLDFKLSPSIIEVANRAGFNTAWLSNQAKFGFFGAPNSMLALPSKFSFYTSLDDSQVGFDGVLLENLRALEISENMLIVLHLMGSHTDYKKRYPSEFTKFGGSDDLAHYKNSVFYNDFVVSEILKIAKNLPNFKALVYLSDHGEVVGVGHDAARYDFEMTKIPLFIYFSDEFRREFGGFEILKQNVNEIWSNDLLFNLMSALMGVKSALYEPENDITGPFYDKNVSRFLTLHGAKKIANELGLKGDFR</sequence>
<keyword evidence="6 7" id="KW-0472">Membrane</keyword>
<keyword evidence="4 7" id="KW-0812">Transmembrane</keyword>
<dbReference type="InterPro" id="IPR040423">
    <property type="entry name" value="PEA_transferase"/>
</dbReference>
<dbReference type="PANTHER" id="PTHR30443:SF2">
    <property type="entry name" value="PHOSPHOETHANOLAMINE TRANSFERASE EPTC"/>
    <property type="match status" value="1"/>
</dbReference>
<dbReference type="Proteomes" id="UP001173801">
    <property type="component" value="Unassembled WGS sequence"/>
</dbReference>
<evidence type="ECO:0000256" key="7">
    <source>
        <dbReference type="SAM" id="Phobius"/>
    </source>
</evidence>
<dbReference type="PANTHER" id="PTHR30443">
    <property type="entry name" value="INNER MEMBRANE PROTEIN"/>
    <property type="match status" value="1"/>
</dbReference>
<feature type="transmembrane region" description="Helical" evidence="7">
    <location>
        <begin position="59"/>
        <end position="85"/>
    </location>
</feature>
<feature type="domain" description="Sulfatase N-terminal" evidence="8">
    <location>
        <begin position="159"/>
        <end position="426"/>
    </location>
</feature>
<protein>
    <submittedName>
        <fullName evidence="9">Sulfatase-like hydrolase/transferase</fullName>
    </submittedName>
</protein>
<dbReference type="InterPro" id="IPR058130">
    <property type="entry name" value="PEA_transf_C"/>
</dbReference>
<keyword evidence="2" id="KW-1003">Cell membrane</keyword>
<reference evidence="9" key="1">
    <citation type="submission" date="2022-08" db="EMBL/GenBank/DDBJ databases">
        <authorList>
            <person name="Wang H."/>
        </authorList>
    </citation>
    <scope>NUCLEOTIDE SEQUENCE</scope>
    <source>
        <strain evidence="9">PS10</strain>
    </source>
</reference>
<evidence type="ECO:0000256" key="3">
    <source>
        <dbReference type="ARBA" id="ARBA00022679"/>
    </source>
</evidence>
<proteinExistence type="predicted"/>
<keyword evidence="3" id="KW-0808">Transferase</keyword>
<evidence type="ECO:0000256" key="1">
    <source>
        <dbReference type="ARBA" id="ARBA00004651"/>
    </source>
</evidence>
<evidence type="ECO:0000256" key="2">
    <source>
        <dbReference type="ARBA" id="ARBA00022475"/>
    </source>
</evidence>
<dbReference type="Gene3D" id="3.40.720.10">
    <property type="entry name" value="Alkaline Phosphatase, subunit A"/>
    <property type="match status" value="1"/>
</dbReference>
<dbReference type="InterPro" id="IPR000917">
    <property type="entry name" value="Sulfatase_N"/>
</dbReference>
<name>A0ABT7HNZ1_9BACT</name>
<feature type="transmembrane region" description="Helical" evidence="7">
    <location>
        <begin position="97"/>
        <end position="114"/>
    </location>
</feature>
<dbReference type="EMBL" id="JANURM010000003">
    <property type="protein sequence ID" value="MDL0088539.1"/>
    <property type="molecule type" value="Genomic_DNA"/>
</dbReference>
<dbReference type="InterPro" id="IPR017850">
    <property type="entry name" value="Alkaline_phosphatase_core_sf"/>
</dbReference>
<evidence type="ECO:0000259" key="8">
    <source>
        <dbReference type="Pfam" id="PF00884"/>
    </source>
</evidence>
<evidence type="ECO:0000256" key="5">
    <source>
        <dbReference type="ARBA" id="ARBA00022989"/>
    </source>
</evidence>
<dbReference type="CDD" id="cd16017">
    <property type="entry name" value="LptA"/>
    <property type="match status" value="1"/>
</dbReference>
<evidence type="ECO:0000256" key="4">
    <source>
        <dbReference type="ARBA" id="ARBA00022692"/>
    </source>
</evidence>
<gene>
    <name evidence="9" type="ORF">NYG85_04020</name>
</gene>
<dbReference type="RefSeq" id="WP_284937195.1">
    <property type="nucleotide sequence ID" value="NZ_JANURM010000003.1"/>
</dbReference>